<accession>A0ACC2P5W0</accession>
<comment type="caution">
    <text evidence="1">The sequence shown here is derived from an EMBL/GenBank/DDBJ whole genome shotgun (WGS) entry which is preliminary data.</text>
</comment>
<sequence>MSKITIIKDGTPMALDILEGFIHSHHLHEHFPNAAGILYIGQDGGPSILRIEDYWIKLPLSQPIEIHYPYHENDDRGTPLHSFGRAKAKRTSAVLDLVHNVGRGLANSKNRVQKMNHVKIYEKNPFGLETAEHWK</sequence>
<protein>
    <submittedName>
        <fullName evidence="1">Uncharacterized protein</fullName>
    </submittedName>
</protein>
<dbReference type="EMBL" id="CM056742">
    <property type="protein sequence ID" value="KAJ8677832.1"/>
    <property type="molecule type" value="Genomic_DNA"/>
</dbReference>
<proteinExistence type="predicted"/>
<evidence type="ECO:0000313" key="1">
    <source>
        <dbReference type="EMBL" id="KAJ8677832.1"/>
    </source>
</evidence>
<dbReference type="Proteomes" id="UP001239111">
    <property type="component" value="Chromosome 2"/>
</dbReference>
<name>A0ACC2P5W0_9HYME</name>
<organism evidence="1 2">
    <name type="scientific">Eretmocerus hayati</name>
    <dbReference type="NCBI Taxonomy" id="131215"/>
    <lineage>
        <taxon>Eukaryota</taxon>
        <taxon>Metazoa</taxon>
        <taxon>Ecdysozoa</taxon>
        <taxon>Arthropoda</taxon>
        <taxon>Hexapoda</taxon>
        <taxon>Insecta</taxon>
        <taxon>Pterygota</taxon>
        <taxon>Neoptera</taxon>
        <taxon>Endopterygota</taxon>
        <taxon>Hymenoptera</taxon>
        <taxon>Apocrita</taxon>
        <taxon>Proctotrupomorpha</taxon>
        <taxon>Chalcidoidea</taxon>
        <taxon>Aphelinidae</taxon>
        <taxon>Aphelininae</taxon>
        <taxon>Eretmocerus</taxon>
    </lineage>
</organism>
<evidence type="ECO:0000313" key="2">
    <source>
        <dbReference type="Proteomes" id="UP001239111"/>
    </source>
</evidence>
<gene>
    <name evidence="1" type="ORF">QAD02_013619</name>
</gene>
<keyword evidence="2" id="KW-1185">Reference proteome</keyword>
<reference evidence="1" key="1">
    <citation type="submission" date="2023-04" db="EMBL/GenBank/DDBJ databases">
        <title>A chromosome-level genome assembly of the parasitoid wasp Eretmocerus hayati.</title>
        <authorList>
            <person name="Zhong Y."/>
            <person name="Liu S."/>
            <person name="Liu Y."/>
        </authorList>
    </citation>
    <scope>NUCLEOTIDE SEQUENCE</scope>
    <source>
        <strain evidence="1">ZJU_SS_LIU_2023</strain>
    </source>
</reference>